<dbReference type="Gene3D" id="3.30.1300.10">
    <property type="entry name" value="Pantoate-beta-alanine ligase, C-terminal domain"/>
    <property type="match status" value="1"/>
</dbReference>
<evidence type="ECO:0000256" key="4">
    <source>
        <dbReference type="ARBA" id="ARBA00022655"/>
    </source>
</evidence>
<dbReference type="SUPFAM" id="SSF51735">
    <property type="entry name" value="NAD(P)-binding Rossmann-fold domains"/>
    <property type="match status" value="1"/>
</dbReference>
<keyword evidence="8" id="KW-0963">Cytoplasm</keyword>
<evidence type="ECO:0000256" key="5">
    <source>
        <dbReference type="ARBA" id="ARBA00022741"/>
    </source>
</evidence>
<evidence type="ECO:0000256" key="6">
    <source>
        <dbReference type="ARBA" id="ARBA00022840"/>
    </source>
</evidence>
<evidence type="ECO:0000256" key="7">
    <source>
        <dbReference type="ARBA" id="ARBA00048258"/>
    </source>
</evidence>
<dbReference type="InterPro" id="IPR042176">
    <property type="entry name" value="Pantoate_ligase_C"/>
</dbReference>
<feature type="binding site" evidence="8">
    <location>
        <position position="500"/>
    </location>
    <ligand>
        <name>(R)-pantoate</name>
        <dbReference type="ChEBI" id="CHEBI:15980"/>
    </ligand>
</feature>
<dbReference type="InterPro" id="IPR019665">
    <property type="entry name" value="OxRdtase/DH_put_Rossmann_dom"/>
</dbReference>
<dbReference type="Gene3D" id="3.40.50.620">
    <property type="entry name" value="HUPs"/>
    <property type="match status" value="1"/>
</dbReference>
<dbReference type="HAMAP" id="MF_00158">
    <property type="entry name" value="PanC"/>
    <property type="match status" value="1"/>
</dbReference>
<dbReference type="Gene3D" id="3.40.50.720">
    <property type="entry name" value="NAD(P)-binding Rossmann-like Domain"/>
    <property type="match status" value="1"/>
</dbReference>
<dbReference type="Gene3D" id="1.10.1040.20">
    <property type="entry name" value="ProC-like, C-terminal domain"/>
    <property type="match status" value="1"/>
</dbReference>
<feature type="binding site" evidence="8">
    <location>
        <position position="523"/>
    </location>
    <ligand>
        <name>ATP</name>
        <dbReference type="ChEBI" id="CHEBI:30616"/>
    </ligand>
</feature>
<dbReference type="InterPro" id="IPR008927">
    <property type="entry name" value="6-PGluconate_DH-like_C_sf"/>
</dbReference>
<evidence type="ECO:0000259" key="10">
    <source>
        <dbReference type="Pfam" id="PF10727"/>
    </source>
</evidence>
<dbReference type="PANTHER" id="PTHR21299">
    <property type="entry name" value="CYTIDYLATE KINASE/PANTOATE-BETA-ALANINE LIGASE"/>
    <property type="match status" value="1"/>
</dbReference>
<evidence type="ECO:0000313" key="12">
    <source>
        <dbReference type="EMBL" id="VZO36421.1"/>
    </source>
</evidence>
<sequence length="636" mass="64637">MTSRPGRLGVGVVGAGRVGTVLASALRSVGHAVVGASGGSEDTLERIDALLPGVPVLDVEAVVERSELLLLTVPDDVLADLVSGLAALGAFQPGQLVVHTAGRYGTGVLAPARAAGAIPLAIHPAMTFTGTSLDLSRIVGAPFAVTAAAPVLPIAQALVVEIGGEPVVLGEDVRGLYHAALAHGANHLVTLTAQAIRLLAAAGVEDGGQLLTPLLQAALDGALRGGETSLTGPVVRGDVGTVREHLAALAEADGGGHGLLDVAPTYVALARATVQRALVNGRIGEARAGELLDALAATPSAGHTTTASDAHTTTARDVAVASSAVAGVAGGTSDGEASDAPDGGGTGGGSGPLVVHSVAELRAFRPRGTRAVVMTMGALHAGHIALVREARRRADEVVVTIFVNPLQFSSAADLETYPRTLDTDVALLRAEGVDVVFAPSVEEMYPGAQPQVRIVAGRMGEVLEGEHRPGHFDGMLTVVHKLLNLTAGDVALFGQKDAQQLALVRRMVADLNMGIAVVAVPTVRDPDGLALSSRNVHLSATDRAAALVLSRTVRAGARAAELGRPPAEVLEAARAELASAPAEVRTDYLELVDPVTMRPYPDAGGAGDALLVIAAQVGTTRLIDNAVVSWADPRDR</sequence>
<evidence type="ECO:0000256" key="8">
    <source>
        <dbReference type="HAMAP-Rule" id="MF_00158"/>
    </source>
</evidence>
<comment type="catalytic activity">
    <reaction evidence="7 8">
        <text>(R)-pantoate + beta-alanine + ATP = (R)-pantothenate + AMP + diphosphate + H(+)</text>
        <dbReference type="Rhea" id="RHEA:10912"/>
        <dbReference type="ChEBI" id="CHEBI:15378"/>
        <dbReference type="ChEBI" id="CHEBI:15980"/>
        <dbReference type="ChEBI" id="CHEBI:29032"/>
        <dbReference type="ChEBI" id="CHEBI:30616"/>
        <dbReference type="ChEBI" id="CHEBI:33019"/>
        <dbReference type="ChEBI" id="CHEBI:57966"/>
        <dbReference type="ChEBI" id="CHEBI:456215"/>
        <dbReference type="EC" id="6.3.2.1"/>
    </reaction>
</comment>
<accession>A0A7M4DHM8</accession>
<keyword evidence="13" id="KW-1185">Reference proteome</keyword>
<feature type="binding site" evidence="8">
    <location>
        <begin position="376"/>
        <end position="383"/>
    </location>
    <ligand>
        <name>ATP</name>
        <dbReference type="ChEBI" id="CHEBI:30616"/>
    </ligand>
</feature>
<name>A0A7M4DHM8_9MICO</name>
<protein>
    <recommendedName>
        <fullName evidence="8">Pantothenate synthetase</fullName>
        <shortName evidence="8">PS</shortName>
        <ecNumber evidence="8">6.3.2.1</ecNumber>
    </recommendedName>
    <alternativeName>
        <fullName evidence="8">Pantoate--beta-alanine ligase</fullName>
    </alternativeName>
    <alternativeName>
        <fullName evidence="8">Pantoate-activating enzyme</fullName>
    </alternativeName>
</protein>
<dbReference type="Pfam" id="PF10727">
    <property type="entry name" value="Rossmann-like"/>
    <property type="match status" value="1"/>
</dbReference>
<feature type="binding site" evidence="8">
    <location>
        <position position="407"/>
    </location>
    <ligand>
        <name>(R)-pantoate</name>
        <dbReference type="ChEBI" id="CHEBI:15980"/>
    </ligand>
</feature>
<comment type="similarity">
    <text evidence="2 8">Belongs to the pantothenate synthetase family.</text>
</comment>
<dbReference type="RefSeq" id="WP_408636777.1">
    <property type="nucleotide sequence ID" value="NZ_CACRYJ010000022.1"/>
</dbReference>
<dbReference type="CDD" id="cd00560">
    <property type="entry name" value="PanC"/>
    <property type="match status" value="1"/>
</dbReference>
<evidence type="ECO:0000259" key="11">
    <source>
        <dbReference type="Pfam" id="PF10728"/>
    </source>
</evidence>
<dbReference type="SUPFAM" id="SSF52374">
    <property type="entry name" value="Nucleotidylyl transferase"/>
    <property type="match status" value="1"/>
</dbReference>
<dbReference type="GO" id="GO:0004592">
    <property type="term" value="F:pantoate-beta-alanine ligase activity"/>
    <property type="evidence" value="ECO:0007669"/>
    <property type="project" value="UniProtKB-UniRule"/>
</dbReference>
<evidence type="ECO:0000256" key="9">
    <source>
        <dbReference type="SAM" id="MobiDB-lite"/>
    </source>
</evidence>
<feature type="region of interest" description="Disordered" evidence="9">
    <location>
        <begin position="329"/>
        <end position="352"/>
    </location>
</feature>
<dbReference type="PANTHER" id="PTHR21299:SF1">
    <property type="entry name" value="PANTOATE--BETA-ALANINE LIGASE"/>
    <property type="match status" value="1"/>
</dbReference>
<feature type="binding site" evidence="8">
    <location>
        <begin position="531"/>
        <end position="534"/>
    </location>
    <ligand>
        <name>ATP</name>
        <dbReference type="ChEBI" id="CHEBI:30616"/>
    </ligand>
</feature>
<dbReference type="UniPathway" id="UPA00028">
    <property type="reaction ID" value="UER00005"/>
</dbReference>
<dbReference type="AlphaFoldDB" id="A0A7M4DHM8"/>
<evidence type="ECO:0000256" key="3">
    <source>
        <dbReference type="ARBA" id="ARBA00022598"/>
    </source>
</evidence>
<evidence type="ECO:0000256" key="2">
    <source>
        <dbReference type="ARBA" id="ARBA00009256"/>
    </source>
</evidence>
<dbReference type="GO" id="GO:0005829">
    <property type="term" value="C:cytosol"/>
    <property type="evidence" value="ECO:0007669"/>
    <property type="project" value="TreeGrafter"/>
</dbReference>
<organism evidence="12 13">
    <name type="scientific">Occultella aeris</name>
    <dbReference type="NCBI Taxonomy" id="2761496"/>
    <lineage>
        <taxon>Bacteria</taxon>
        <taxon>Bacillati</taxon>
        <taxon>Actinomycetota</taxon>
        <taxon>Actinomycetes</taxon>
        <taxon>Micrococcales</taxon>
        <taxon>Ruaniaceae</taxon>
        <taxon>Occultella</taxon>
    </lineage>
</organism>
<comment type="miscellaneous">
    <text evidence="8">The reaction proceeds by a bi uni uni bi ping pong mechanism.</text>
</comment>
<dbReference type="Proteomes" id="UP000419743">
    <property type="component" value="Unassembled WGS sequence"/>
</dbReference>
<dbReference type="EMBL" id="CACRYJ010000022">
    <property type="protein sequence ID" value="VZO36421.1"/>
    <property type="molecule type" value="Genomic_DNA"/>
</dbReference>
<dbReference type="InterPro" id="IPR037108">
    <property type="entry name" value="TM1727-like_C_sf"/>
</dbReference>
<reference evidence="12 13" key="1">
    <citation type="submission" date="2019-11" db="EMBL/GenBank/DDBJ databases">
        <authorList>
            <person name="Criscuolo A."/>
        </authorList>
    </citation>
    <scope>NUCLEOTIDE SEQUENCE [LARGE SCALE GENOMIC DNA]</scope>
    <source>
        <strain evidence="12">CIP111667</strain>
    </source>
</reference>
<dbReference type="InterPro" id="IPR036291">
    <property type="entry name" value="NAD(P)-bd_dom_sf"/>
</dbReference>
<keyword evidence="6 8" id="KW-0067">ATP-binding</keyword>
<comment type="subcellular location">
    <subcellularLocation>
        <location evidence="8">Cytoplasm</location>
    </subcellularLocation>
</comment>
<keyword evidence="3 8" id="KW-0436">Ligase</keyword>
<keyword evidence="5 8" id="KW-0547">Nucleotide-binding</keyword>
<dbReference type="Pfam" id="PF10728">
    <property type="entry name" value="DUF2520"/>
    <property type="match status" value="1"/>
</dbReference>
<dbReference type="Pfam" id="PF02569">
    <property type="entry name" value="Pantoate_ligase"/>
    <property type="match status" value="1"/>
</dbReference>
<evidence type="ECO:0000313" key="13">
    <source>
        <dbReference type="Proteomes" id="UP000419743"/>
    </source>
</evidence>
<dbReference type="NCBIfam" id="TIGR00018">
    <property type="entry name" value="panC"/>
    <property type="match status" value="1"/>
</dbReference>
<dbReference type="EC" id="6.3.2.1" evidence="8"/>
<dbReference type="InterPro" id="IPR003721">
    <property type="entry name" value="Pantoate_ligase"/>
</dbReference>
<feature type="domain" description="Putative oxidoreductase/dehydrogenase Rossmann-like" evidence="10">
    <location>
        <begin position="4"/>
        <end position="124"/>
    </location>
</feature>
<feature type="active site" description="Proton donor" evidence="8">
    <location>
        <position position="383"/>
    </location>
</feature>
<gene>
    <name evidence="8 12" type="primary">panC</name>
    <name evidence="12" type="ORF">HALOF300_01626</name>
</gene>
<comment type="pathway">
    <text evidence="1 8">Cofactor biosynthesis; (R)-pantothenate biosynthesis; (R)-pantothenate from (R)-pantoate and beta-alanine: step 1/1.</text>
</comment>
<comment type="caution">
    <text evidence="12">The sequence shown here is derived from an EMBL/GenBank/DDBJ whole genome shotgun (WGS) entry which is preliminary data.</text>
</comment>
<feature type="binding site" evidence="8">
    <location>
        <position position="407"/>
    </location>
    <ligand>
        <name>beta-alanine</name>
        <dbReference type="ChEBI" id="CHEBI:57966"/>
    </ligand>
</feature>
<dbReference type="NCBIfam" id="TIGR00125">
    <property type="entry name" value="cyt_tran_rel"/>
    <property type="match status" value="1"/>
</dbReference>
<dbReference type="GO" id="GO:0005524">
    <property type="term" value="F:ATP binding"/>
    <property type="evidence" value="ECO:0007669"/>
    <property type="project" value="UniProtKB-KW"/>
</dbReference>
<dbReference type="SUPFAM" id="SSF48179">
    <property type="entry name" value="6-phosphogluconate dehydrogenase C-terminal domain-like"/>
    <property type="match status" value="1"/>
</dbReference>
<feature type="binding site" evidence="8">
    <location>
        <begin position="494"/>
        <end position="497"/>
    </location>
    <ligand>
        <name>ATP</name>
        <dbReference type="ChEBI" id="CHEBI:30616"/>
    </ligand>
</feature>
<evidence type="ECO:0000256" key="1">
    <source>
        <dbReference type="ARBA" id="ARBA00004990"/>
    </source>
</evidence>
<keyword evidence="4 8" id="KW-0566">Pantothenate biosynthesis</keyword>
<dbReference type="InterPro" id="IPR004821">
    <property type="entry name" value="Cyt_trans-like"/>
</dbReference>
<dbReference type="InterPro" id="IPR014729">
    <property type="entry name" value="Rossmann-like_a/b/a_fold"/>
</dbReference>
<feature type="compositionally biased region" description="Gly residues" evidence="9">
    <location>
        <begin position="342"/>
        <end position="351"/>
    </location>
</feature>
<comment type="function">
    <text evidence="8">Catalyzes the condensation of pantoate with beta-alanine in an ATP-dependent reaction via a pantoyl-adenylate intermediate.</text>
</comment>
<proteinExistence type="inferred from homology"/>
<comment type="subunit">
    <text evidence="8">Homodimer.</text>
</comment>
<feature type="domain" description="DUF2520" evidence="11">
    <location>
        <begin position="142"/>
        <end position="272"/>
    </location>
</feature>
<dbReference type="GO" id="GO:0015940">
    <property type="term" value="P:pantothenate biosynthetic process"/>
    <property type="evidence" value="ECO:0007669"/>
    <property type="project" value="UniProtKB-UniRule"/>
</dbReference>
<dbReference type="InterPro" id="IPR018931">
    <property type="entry name" value="DUF2520"/>
</dbReference>